<dbReference type="EMBL" id="QFQP01000059">
    <property type="protein sequence ID" value="PZR04359.1"/>
    <property type="molecule type" value="Genomic_DNA"/>
</dbReference>
<comment type="caution">
    <text evidence="2">The sequence shown here is derived from an EMBL/GenBank/DDBJ whole genome shotgun (WGS) entry which is preliminary data.</text>
</comment>
<evidence type="ECO:0000256" key="1">
    <source>
        <dbReference type="SAM" id="MobiDB-lite"/>
    </source>
</evidence>
<reference evidence="2 3" key="1">
    <citation type="submission" date="2017-08" db="EMBL/GenBank/DDBJ databases">
        <title>Infants hospitalized years apart are colonized by the same room-sourced microbial strains.</title>
        <authorList>
            <person name="Brooks B."/>
            <person name="Olm M.R."/>
            <person name="Firek B.A."/>
            <person name="Baker R."/>
            <person name="Thomas B.C."/>
            <person name="Morowitz M.J."/>
            <person name="Banfield J.F."/>
        </authorList>
    </citation>
    <scope>NUCLEOTIDE SEQUENCE [LARGE SCALE GENOMIC DNA]</scope>
    <source>
        <strain evidence="2">S2_003_000_R2_14</strain>
    </source>
</reference>
<proteinExistence type="predicted"/>
<protein>
    <submittedName>
        <fullName evidence="2">Uncharacterized protein</fullName>
    </submittedName>
</protein>
<feature type="region of interest" description="Disordered" evidence="1">
    <location>
        <begin position="180"/>
        <end position="215"/>
    </location>
</feature>
<organism evidence="2 3">
    <name type="scientific">Archangium gephyra</name>
    <dbReference type="NCBI Taxonomy" id="48"/>
    <lineage>
        <taxon>Bacteria</taxon>
        <taxon>Pseudomonadati</taxon>
        <taxon>Myxococcota</taxon>
        <taxon>Myxococcia</taxon>
        <taxon>Myxococcales</taxon>
        <taxon>Cystobacterineae</taxon>
        <taxon>Archangiaceae</taxon>
        <taxon>Archangium</taxon>
    </lineage>
</organism>
<evidence type="ECO:0000313" key="3">
    <source>
        <dbReference type="Proteomes" id="UP000249061"/>
    </source>
</evidence>
<dbReference type="Proteomes" id="UP000249061">
    <property type="component" value="Unassembled WGS sequence"/>
</dbReference>
<evidence type="ECO:0000313" key="2">
    <source>
        <dbReference type="EMBL" id="PZR04359.1"/>
    </source>
</evidence>
<dbReference type="AlphaFoldDB" id="A0A2W5SMI5"/>
<sequence length="215" mass="23209">MISTSRFENLSVTSSAIAELLQPLTDRNARECFERLSTLAPRMRAEHLAVERAREAMTAAKAETRRINTRCQSLIVSAVRIGNFLGYAEMSDVANNGDEWPDTIEALITAFRARGEDGKPFADRFSEIISESRAVAAELNRATAEYARATTAFSVECRALSKAIAFARAVLTNLGVSMPRVAPKKAKSPSPSPAVVPENVPAPAPTQLPAPPPTV</sequence>
<accession>A0A2W5SMI5</accession>
<gene>
    <name evidence="2" type="ORF">DI536_34420</name>
</gene>
<name>A0A2W5SMI5_9BACT</name>
<feature type="compositionally biased region" description="Pro residues" evidence="1">
    <location>
        <begin position="190"/>
        <end position="215"/>
    </location>
</feature>